<dbReference type="EMBL" id="LR796187">
    <property type="protein sequence ID" value="CAB4125966.1"/>
    <property type="molecule type" value="Genomic_DNA"/>
</dbReference>
<evidence type="ECO:0000313" key="1">
    <source>
        <dbReference type="EMBL" id="CAB4125966.1"/>
    </source>
</evidence>
<evidence type="ECO:0000313" key="2">
    <source>
        <dbReference type="EMBL" id="CAB5208972.1"/>
    </source>
</evidence>
<sequence>MKQFRITTQDLNQSSDEDCYLAPDDPIHAMKGVSQLGGIGSEEALANYNRLQLPTIVGSNKGQIQKEQGIEPGTQEWFKLWFGHPGR</sequence>
<gene>
    <name evidence="2" type="ORF">UFOVP181_272</name>
    <name evidence="1" type="ORF">UFOVP57_367</name>
</gene>
<name>A0A6J7WIZ8_9CAUD</name>
<organism evidence="2">
    <name type="scientific">uncultured Caudovirales phage</name>
    <dbReference type="NCBI Taxonomy" id="2100421"/>
    <lineage>
        <taxon>Viruses</taxon>
        <taxon>Duplodnaviria</taxon>
        <taxon>Heunggongvirae</taxon>
        <taxon>Uroviricota</taxon>
        <taxon>Caudoviricetes</taxon>
        <taxon>Peduoviridae</taxon>
        <taxon>Maltschvirus</taxon>
        <taxon>Maltschvirus maltsch</taxon>
    </lineage>
</organism>
<protein>
    <submittedName>
        <fullName evidence="2">Uncharacterized protein</fullName>
    </submittedName>
</protein>
<reference evidence="2" key="1">
    <citation type="submission" date="2020-05" db="EMBL/GenBank/DDBJ databases">
        <authorList>
            <person name="Chiriac C."/>
            <person name="Salcher M."/>
            <person name="Ghai R."/>
            <person name="Kavagutti S V."/>
        </authorList>
    </citation>
    <scope>NUCLEOTIDE SEQUENCE</scope>
</reference>
<accession>A0A6J7WIZ8</accession>
<dbReference type="EMBL" id="LR798231">
    <property type="protein sequence ID" value="CAB5208972.1"/>
    <property type="molecule type" value="Genomic_DNA"/>
</dbReference>
<proteinExistence type="predicted"/>